<dbReference type="EMBL" id="PCVY01000072">
    <property type="protein sequence ID" value="PIQ85185.1"/>
    <property type="molecule type" value="Genomic_DNA"/>
</dbReference>
<dbReference type="Pfam" id="PF13489">
    <property type="entry name" value="Methyltransf_23"/>
    <property type="match status" value="1"/>
</dbReference>
<sequence>MDKTQTFDLPDCLCCHSSRYQLFTRKNSHTLFRCETCGFIRVHPIPKNIDALYESDYFAGASAGHGYVNYQQDKEPMRATYVTYLSHIEALKPGKGKLLDVGAANGFFLTMAEANGWHAEGIEISKYAAQEAKKNNLSVHLGKIQDVTLMPAQFDAITLWDSLEHLVDPEGDFKQITSWLKPGGLIALTTPDTKSWVAQVMRGRWHLILPPEHLHYFNPENLGRFLKHFQLKVVTAKKIGKSYTLSYIFRLIGNAYQMAVSQKCSLWLKDKRLGQLRIPLNLRDNLFLIAQKVS</sequence>
<dbReference type="Proteomes" id="UP000230859">
    <property type="component" value="Unassembled WGS sequence"/>
</dbReference>
<comment type="caution">
    <text evidence="1">The sequence shown here is derived from an EMBL/GenBank/DDBJ whole genome shotgun (WGS) entry which is preliminary data.</text>
</comment>
<gene>
    <name evidence="1" type="ORF">COV74_09510</name>
</gene>
<evidence type="ECO:0000313" key="1">
    <source>
        <dbReference type="EMBL" id="PIQ85185.1"/>
    </source>
</evidence>
<dbReference type="PANTHER" id="PTHR43861:SF6">
    <property type="entry name" value="METHYLTRANSFERASE TYPE 11"/>
    <property type="match status" value="1"/>
</dbReference>
<dbReference type="CDD" id="cd02440">
    <property type="entry name" value="AdoMet_MTases"/>
    <property type="match status" value="1"/>
</dbReference>
<dbReference type="Gene3D" id="3.40.50.150">
    <property type="entry name" value="Vaccinia Virus protein VP39"/>
    <property type="match status" value="1"/>
</dbReference>
<dbReference type="InterPro" id="IPR029063">
    <property type="entry name" value="SAM-dependent_MTases_sf"/>
</dbReference>
<evidence type="ECO:0008006" key="3">
    <source>
        <dbReference type="Google" id="ProtNLM"/>
    </source>
</evidence>
<dbReference type="SUPFAM" id="SSF53335">
    <property type="entry name" value="S-adenosyl-L-methionine-dependent methyltransferases"/>
    <property type="match status" value="1"/>
</dbReference>
<evidence type="ECO:0000313" key="2">
    <source>
        <dbReference type="Proteomes" id="UP000230859"/>
    </source>
</evidence>
<proteinExistence type="predicted"/>
<dbReference type="AlphaFoldDB" id="A0A2H0LNW8"/>
<accession>A0A2H0LNW8</accession>
<name>A0A2H0LNW8_9BACT</name>
<reference evidence="1 2" key="1">
    <citation type="submission" date="2017-09" db="EMBL/GenBank/DDBJ databases">
        <title>Depth-based differentiation of microbial function through sediment-hosted aquifers and enrichment of novel symbionts in the deep terrestrial subsurface.</title>
        <authorList>
            <person name="Probst A.J."/>
            <person name="Ladd B."/>
            <person name="Jarett J.K."/>
            <person name="Geller-Mcgrath D.E."/>
            <person name="Sieber C.M."/>
            <person name="Emerson J.B."/>
            <person name="Anantharaman K."/>
            <person name="Thomas B.C."/>
            <person name="Malmstrom R."/>
            <person name="Stieglmeier M."/>
            <person name="Klingl A."/>
            <person name="Woyke T."/>
            <person name="Ryan C.M."/>
            <person name="Banfield J.F."/>
        </authorList>
    </citation>
    <scope>NUCLEOTIDE SEQUENCE [LARGE SCALE GENOMIC DNA]</scope>
    <source>
        <strain evidence="1">CG11_big_fil_rev_8_21_14_0_20_45_26</strain>
    </source>
</reference>
<organism evidence="1 2">
    <name type="scientific">Candidatus Abzuiibacterium crystallinum</name>
    <dbReference type="NCBI Taxonomy" id="1974748"/>
    <lineage>
        <taxon>Bacteria</taxon>
        <taxon>Pseudomonadati</taxon>
        <taxon>Candidatus Omnitrophota</taxon>
        <taxon>Candidatus Abzuiibacterium</taxon>
    </lineage>
</organism>
<dbReference type="PANTHER" id="PTHR43861">
    <property type="entry name" value="TRANS-ACONITATE 2-METHYLTRANSFERASE-RELATED"/>
    <property type="match status" value="1"/>
</dbReference>
<protein>
    <recommendedName>
        <fullName evidence="3">Methyltransferase</fullName>
    </recommendedName>
</protein>